<comment type="caution">
    <text evidence="2">The sequence shown here is derived from an EMBL/GenBank/DDBJ whole genome shotgun (WGS) entry which is preliminary data.</text>
</comment>
<dbReference type="Proteomes" id="UP000013569">
    <property type="component" value="Unassembled WGS sequence"/>
</dbReference>
<evidence type="ECO:0000313" key="2">
    <source>
        <dbReference type="EMBL" id="EON32214.1"/>
    </source>
</evidence>
<feature type="compositionally biased region" description="Polar residues" evidence="1">
    <location>
        <begin position="79"/>
        <end position="88"/>
    </location>
</feature>
<feature type="compositionally biased region" description="Low complexity" evidence="1">
    <location>
        <begin position="60"/>
        <end position="75"/>
    </location>
</feature>
<name>R7Y911_9ACTN</name>
<feature type="region of interest" description="Disordered" evidence="1">
    <location>
        <begin position="60"/>
        <end position="88"/>
    </location>
</feature>
<proteinExistence type="predicted"/>
<dbReference type="EMBL" id="AQPW01000015">
    <property type="protein sequence ID" value="EON32214.1"/>
    <property type="molecule type" value="Genomic_DNA"/>
</dbReference>
<reference evidence="2 3" key="1">
    <citation type="journal article" date="2013" name="Genome Announc.">
        <title>Draft Genome Sequence of a Benzothiophene-Desulfurizing Bacterium, Gordona terrae Strain C-6.</title>
        <authorList>
            <person name="Wang W."/>
            <person name="Ma T."/>
            <person name="Ren Y."/>
            <person name="Li G."/>
        </authorList>
    </citation>
    <scope>NUCLEOTIDE SEQUENCE [LARGE SCALE GENOMIC DNA]</scope>
    <source>
        <strain evidence="2 3">C-6</strain>
    </source>
</reference>
<dbReference type="AlphaFoldDB" id="R7Y911"/>
<gene>
    <name evidence="2" type="ORF">GTC6_13661</name>
</gene>
<evidence type="ECO:0000256" key="1">
    <source>
        <dbReference type="SAM" id="MobiDB-lite"/>
    </source>
</evidence>
<accession>R7Y911</accession>
<evidence type="ECO:0000313" key="3">
    <source>
        <dbReference type="Proteomes" id="UP000013569"/>
    </source>
</evidence>
<sequence length="88" mass="8897">MTTRTDLPPITRKLNSQLLGLAAGSSLDPETAAVIKDLGAHILSAVAELENDLIIAKAATSSPSPAAPSASALPANGRNGHQPQESTS</sequence>
<protein>
    <submittedName>
        <fullName evidence="2">Uncharacterized protein</fullName>
    </submittedName>
</protein>
<dbReference type="RefSeq" id="WP_010843143.1">
    <property type="nucleotide sequence ID" value="NZ_AQPW01000015.1"/>
</dbReference>
<organism evidence="2 3">
    <name type="scientific">Gordonia terrae C-6</name>
    <dbReference type="NCBI Taxonomy" id="1316928"/>
    <lineage>
        <taxon>Bacteria</taxon>
        <taxon>Bacillati</taxon>
        <taxon>Actinomycetota</taxon>
        <taxon>Actinomycetes</taxon>
        <taxon>Mycobacteriales</taxon>
        <taxon>Gordoniaceae</taxon>
        <taxon>Gordonia</taxon>
    </lineage>
</organism>
<dbReference type="PATRIC" id="fig|1316928.3.peg.2752"/>